<reference evidence="1 2" key="1">
    <citation type="submission" date="2021-06" db="EMBL/GenBank/DDBJ databases">
        <title>Caerostris darwini draft genome.</title>
        <authorList>
            <person name="Kono N."/>
            <person name="Arakawa K."/>
        </authorList>
    </citation>
    <scope>NUCLEOTIDE SEQUENCE [LARGE SCALE GENOMIC DNA]</scope>
</reference>
<dbReference type="Proteomes" id="UP001054837">
    <property type="component" value="Unassembled WGS sequence"/>
</dbReference>
<dbReference type="EMBL" id="BPLQ01000562">
    <property type="protein sequence ID" value="GIX72863.1"/>
    <property type="molecule type" value="Genomic_DNA"/>
</dbReference>
<sequence length="83" mass="9635">MLNHDSEMVKESKNPGDFWRVNNWSGERRCYSALFIREKPNETIPDNEETENDTAARRFRCLSHSPESQLALFLCASRIAAVF</sequence>
<gene>
    <name evidence="1" type="ORF">CDAR_72451</name>
</gene>
<name>A0AAV4MKK9_9ARAC</name>
<protein>
    <submittedName>
        <fullName evidence="1">Uncharacterized protein</fullName>
    </submittedName>
</protein>
<organism evidence="1 2">
    <name type="scientific">Caerostris darwini</name>
    <dbReference type="NCBI Taxonomy" id="1538125"/>
    <lineage>
        <taxon>Eukaryota</taxon>
        <taxon>Metazoa</taxon>
        <taxon>Ecdysozoa</taxon>
        <taxon>Arthropoda</taxon>
        <taxon>Chelicerata</taxon>
        <taxon>Arachnida</taxon>
        <taxon>Araneae</taxon>
        <taxon>Araneomorphae</taxon>
        <taxon>Entelegynae</taxon>
        <taxon>Araneoidea</taxon>
        <taxon>Araneidae</taxon>
        <taxon>Caerostris</taxon>
    </lineage>
</organism>
<comment type="caution">
    <text evidence="1">The sequence shown here is derived from an EMBL/GenBank/DDBJ whole genome shotgun (WGS) entry which is preliminary data.</text>
</comment>
<proteinExistence type="predicted"/>
<keyword evidence="2" id="KW-1185">Reference proteome</keyword>
<evidence type="ECO:0000313" key="1">
    <source>
        <dbReference type="EMBL" id="GIX72863.1"/>
    </source>
</evidence>
<dbReference type="AlphaFoldDB" id="A0AAV4MKK9"/>
<evidence type="ECO:0000313" key="2">
    <source>
        <dbReference type="Proteomes" id="UP001054837"/>
    </source>
</evidence>
<accession>A0AAV4MKK9</accession>